<evidence type="ECO:0000313" key="3">
    <source>
        <dbReference type="EMBL" id="KAL0918585.1"/>
    </source>
</evidence>
<comment type="similarity">
    <text evidence="1">Belongs to the PPP4R2 family.</text>
</comment>
<dbReference type="PANTHER" id="PTHR16487:SF0">
    <property type="entry name" value="PROTEIN PHOSPHATASE 4 REGULATORY SUBUNIT 2-RELATED"/>
    <property type="match status" value="1"/>
</dbReference>
<reference evidence="3 4" key="1">
    <citation type="journal article" date="2024" name="Plant Biotechnol. J.">
        <title>Dendrobium thyrsiflorum genome and its molecular insights into genes involved in important horticultural traits.</title>
        <authorList>
            <person name="Chen B."/>
            <person name="Wang J.Y."/>
            <person name="Zheng P.J."/>
            <person name="Li K.L."/>
            <person name="Liang Y.M."/>
            <person name="Chen X.F."/>
            <person name="Zhang C."/>
            <person name="Zhao X."/>
            <person name="He X."/>
            <person name="Zhang G.Q."/>
            <person name="Liu Z.J."/>
            <person name="Xu Q."/>
        </authorList>
    </citation>
    <scope>NUCLEOTIDE SEQUENCE [LARGE SCALE GENOMIC DNA]</scope>
    <source>
        <strain evidence="3">GZMU011</strain>
    </source>
</reference>
<dbReference type="Pfam" id="PF09184">
    <property type="entry name" value="PPP4R2"/>
    <property type="match status" value="1"/>
</dbReference>
<feature type="compositionally biased region" description="Basic and acidic residues" evidence="2">
    <location>
        <begin position="12"/>
        <end position="30"/>
    </location>
</feature>
<dbReference type="AlphaFoldDB" id="A0ABD0V0W2"/>
<proteinExistence type="inferred from homology"/>
<feature type="compositionally biased region" description="Acidic residues" evidence="2">
    <location>
        <begin position="223"/>
        <end position="235"/>
    </location>
</feature>
<comment type="caution">
    <text evidence="3">The sequence shown here is derived from an EMBL/GenBank/DDBJ whole genome shotgun (WGS) entry which is preliminary data.</text>
</comment>
<evidence type="ECO:0000256" key="1">
    <source>
        <dbReference type="ARBA" id="ARBA00009207"/>
    </source>
</evidence>
<dbReference type="Proteomes" id="UP001552299">
    <property type="component" value="Unassembled WGS sequence"/>
</dbReference>
<dbReference type="InterPro" id="IPR015267">
    <property type="entry name" value="PPP4R2"/>
</dbReference>
<evidence type="ECO:0008006" key="5">
    <source>
        <dbReference type="Google" id="ProtNLM"/>
    </source>
</evidence>
<name>A0ABD0V0W2_DENTH</name>
<keyword evidence="4" id="KW-1185">Reference proteome</keyword>
<dbReference type="GO" id="GO:0030289">
    <property type="term" value="C:protein phosphatase 4 complex"/>
    <property type="evidence" value="ECO:0007669"/>
    <property type="project" value="UniProtKB-ARBA"/>
</dbReference>
<sequence>MGAEGGPAMESKVTEDSHAAMESKVAEDSHTAALSFNDLVHQSEEKVPHNLNHEGAEPKLDASPEEIRSILEVIAATGKFWHDWDELKNMLSFQLKQVLAEYPEAQIGSGAEQQQSSLSCETYQELVKRLDEALLGFIEGPPFTLQRLCEILLNPKSTYRSLSKLALALEKNLLVTSTLTICTDPYPATPAKKPPEPNEVIQEEPQDPNEGTANGVGNRTNDADEEMVDAEADEDPTNKDTEMKEEKGEEDSTENLDKNSESIPLGKPSSTVEQHDST</sequence>
<protein>
    <recommendedName>
        <fullName evidence="5">Serine/threonine-protein phosphatase 4 regulatory subunit 2</fullName>
    </recommendedName>
</protein>
<feature type="region of interest" description="Disordered" evidence="2">
    <location>
        <begin position="1"/>
        <end position="33"/>
    </location>
</feature>
<gene>
    <name evidence="3" type="ORF">M5K25_010601</name>
</gene>
<feature type="region of interest" description="Disordered" evidence="2">
    <location>
        <begin position="184"/>
        <end position="278"/>
    </location>
</feature>
<accession>A0ABD0V0W2</accession>
<dbReference type="EMBL" id="JANQDX010000009">
    <property type="protein sequence ID" value="KAL0918585.1"/>
    <property type="molecule type" value="Genomic_DNA"/>
</dbReference>
<dbReference type="PANTHER" id="PTHR16487">
    <property type="entry name" value="PPP4R2-RELATED PROTEIN"/>
    <property type="match status" value="1"/>
</dbReference>
<evidence type="ECO:0000313" key="4">
    <source>
        <dbReference type="Proteomes" id="UP001552299"/>
    </source>
</evidence>
<organism evidence="3 4">
    <name type="scientific">Dendrobium thyrsiflorum</name>
    <name type="common">Pinecone-like raceme dendrobium</name>
    <name type="synonym">Orchid</name>
    <dbReference type="NCBI Taxonomy" id="117978"/>
    <lineage>
        <taxon>Eukaryota</taxon>
        <taxon>Viridiplantae</taxon>
        <taxon>Streptophyta</taxon>
        <taxon>Embryophyta</taxon>
        <taxon>Tracheophyta</taxon>
        <taxon>Spermatophyta</taxon>
        <taxon>Magnoliopsida</taxon>
        <taxon>Liliopsida</taxon>
        <taxon>Asparagales</taxon>
        <taxon>Orchidaceae</taxon>
        <taxon>Epidendroideae</taxon>
        <taxon>Malaxideae</taxon>
        <taxon>Dendrobiinae</taxon>
        <taxon>Dendrobium</taxon>
    </lineage>
</organism>
<feature type="compositionally biased region" description="Polar residues" evidence="2">
    <location>
        <begin position="209"/>
        <end position="220"/>
    </location>
</feature>
<feature type="compositionally biased region" description="Basic and acidic residues" evidence="2">
    <location>
        <begin position="236"/>
        <end position="247"/>
    </location>
</feature>
<evidence type="ECO:0000256" key="2">
    <source>
        <dbReference type="SAM" id="MobiDB-lite"/>
    </source>
</evidence>